<sequence length="744" mass="85950">MASMKQRNAHAVEKALAIQHRDYGSMHLDINDPTNHWDYVIVFPNPDKRSPKDKIPQVSMEEILQRLFSQGLQFKLFYSSTHDLIICQIRCHYQRLKIEADRIDMPVLLDADALRKTAEEGFPKLKIKPFAIKDEMKIYDFSPYDYIHAAFEDDDDKQYLFAKKNLDGTVFAPVKRMKLIESIIISKECCDLDLDKLILNGSILACYPLHNDEEVAELAKAWIPACQMPWQQPLDKIRDYFGERIAFYFAYLGHYSTFMLYAAVIGFLVFIAQIFIKDNRQTLESGEVLVLSGKAWLIPAFSLFMCIWSTLFLETWKREQNVLAMKWGMSELNEEENTRPQFDGEPISSPINGVTTLYFPPSKKYQRVAMSWAVLLLLISVVFLLVAGIFRLRYLWTNDKSSSKIQLPGSLSHIPVGSLLASLANVVQITIMGRIYYKTFYSFNEYENHETDSDYESSLILKTFVFNFVNNFAALFYTAFMKETWEGGCKDDDCLGELAYCLAIVFGVQLVIGNVREILLPRLYAWLNKRSIIKGAAVTENVSEAEKQFALSTYEWSGTFDDYTEMIVQFGFCSLFVVSFPLTPVLAFINNYMEIRVDGFRLLFENRRSRPRSAGSIGMWLQIVEWYTTIAIFTNAYVVVWTSNTFDYLKAENKFKLNPEARDEYANLTKLYAFVIFIGIMMIVRFFLAQAIPDVPKSVIAQIKRQQFFNNKAVFRMADDVVSKYVPSKHDTFDMTIHESEAHI</sequence>
<evidence type="ECO:0000256" key="7">
    <source>
        <dbReference type="SAM" id="Phobius"/>
    </source>
</evidence>
<evidence type="ECO:0000256" key="5">
    <source>
        <dbReference type="ARBA" id="ARBA00023136"/>
    </source>
</evidence>
<evidence type="ECO:0000256" key="3">
    <source>
        <dbReference type="ARBA" id="ARBA00022692"/>
    </source>
</evidence>
<dbReference type="EMBL" id="CAADRA010006599">
    <property type="protein sequence ID" value="VFT96241.1"/>
    <property type="molecule type" value="Genomic_DNA"/>
</dbReference>
<feature type="transmembrane region" description="Helical" evidence="7">
    <location>
        <begin position="671"/>
        <end position="688"/>
    </location>
</feature>
<keyword evidence="3 7" id="KW-0812">Transmembrane</keyword>
<proteinExistence type="predicted"/>
<dbReference type="GO" id="GO:0046983">
    <property type="term" value="F:protein dimerization activity"/>
    <property type="evidence" value="ECO:0007669"/>
    <property type="project" value="InterPro"/>
</dbReference>
<keyword evidence="12" id="KW-1185">Reference proteome</keyword>
<dbReference type="PANTHER" id="PTHR12308">
    <property type="entry name" value="ANOCTAMIN"/>
    <property type="match status" value="1"/>
</dbReference>
<evidence type="ECO:0000259" key="9">
    <source>
        <dbReference type="Pfam" id="PF16178"/>
    </source>
</evidence>
<keyword evidence="6" id="KW-0325">Glycoprotein</keyword>
<dbReference type="GO" id="GO:0005886">
    <property type="term" value="C:plasma membrane"/>
    <property type="evidence" value="ECO:0007669"/>
    <property type="project" value="UniProtKB-SubCell"/>
</dbReference>
<feature type="transmembrane region" description="Helical" evidence="7">
    <location>
        <begin position="296"/>
        <end position="316"/>
    </location>
</feature>
<evidence type="ECO:0000256" key="2">
    <source>
        <dbReference type="ARBA" id="ARBA00022475"/>
    </source>
</evidence>
<dbReference type="InterPro" id="IPR049452">
    <property type="entry name" value="Anoctamin_TM"/>
</dbReference>
<feature type="domain" description="Anoctamin transmembrane" evidence="8">
    <location>
        <begin position="237"/>
        <end position="706"/>
    </location>
</feature>
<organism evidence="11 12">
    <name type="scientific">Aphanomyces stellatus</name>
    <dbReference type="NCBI Taxonomy" id="120398"/>
    <lineage>
        <taxon>Eukaryota</taxon>
        <taxon>Sar</taxon>
        <taxon>Stramenopiles</taxon>
        <taxon>Oomycota</taxon>
        <taxon>Saprolegniomycetes</taxon>
        <taxon>Saprolegniales</taxon>
        <taxon>Verrucalvaceae</taxon>
        <taxon>Aphanomyces</taxon>
    </lineage>
</organism>
<feature type="transmembrane region" description="Helical" evidence="7">
    <location>
        <begin position="372"/>
        <end position="394"/>
    </location>
</feature>
<feature type="transmembrane region" description="Helical" evidence="7">
    <location>
        <begin position="414"/>
        <end position="437"/>
    </location>
</feature>
<dbReference type="AlphaFoldDB" id="A0A485LD00"/>
<comment type="subcellular location">
    <subcellularLocation>
        <location evidence="1">Cell membrane</location>
        <topology evidence="1">Multi-pass membrane protein</topology>
    </subcellularLocation>
</comment>
<evidence type="ECO:0000256" key="4">
    <source>
        <dbReference type="ARBA" id="ARBA00022989"/>
    </source>
</evidence>
<keyword evidence="4 7" id="KW-1133">Transmembrane helix</keyword>
<evidence type="ECO:0000256" key="1">
    <source>
        <dbReference type="ARBA" id="ARBA00004651"/>
    </source>
</evidence>
<feature type="domain" description="Anoctamin dimerisation" evidence="9">
    <location>
        <begin position="32"/>
        <end position="213"/>
    </location>
</feature>
<dbReference type="Pfam" id="PF04547">
    <property type="entry name" value="Anoctamin"/>
    <property type="match status" value="1"/>
</dbReference>
<keyword evidence="5 7" id="KW-0472">Membrane</keyword>
<feature type="transmembrane region" description="Helical" evidence="7">
    <location>
        <begin position="245"/>
        <end position="276"/>
    </location>
</feature>
<dbReference type="InterPro" id="IPR032394">
    <property type="entry name" value="Anoct_dimer"/>
</dbReference>
<dbReference type="PANTHER" id="PTHR12308:SF73">
    <property type="entry name" value="ANOCTAMIN"/>
    <property type="match status" value="1"/>
</dbReference>
<reference evidence="10" key="2">
    <citation type="submission" date="2019-06" db="EMBL/GenBank/DDBJ databases">
        <title>Genomics analysis of Aphanomyces spp. identifies a new class of oomycete effector associated with host adaptation.</title>
        <authorList>
            <person name="Gaulin E."/>
        </authorList>
    </citation>
    <scope>NUCLEOTIDE SEQUENCE</scope>
    <source>
        <strain evidence="10">CBS 578.67</strain>
    </source>
</reference>
<feature type="transmembrane region" description="Helical" evidence="7">
    <location>
        <begin position="458"/>
        <end position="480"/>
    </location>
</feature>
<dbReference type="GO" id="GO:0005254">
    <property type="term" value="F:chloride channel activity"/>
    <property type="evidence" value="ECO:0007669"/>
    <property type="project" value="TreeGrafter"/>
</dbReference>
<evidence type="ECO:0000313" key="11">
    <source>
        <dbReference type="EMBL" id="VFT96241.1"/>
    </source>
</evidence>
<dbReference type="OrthoDB" id="296386at2759"/>
<evidence type="ECO:0000256" key="6">
    <source>
        <dbReference type="ARBA" id="ARBA00023180"/>
    </source>
</evidence>
<evidence type="ECO:0000259" key="8">
    <source>
        <dbReference type="Pfam" id="PF04547"/>
    </source>
</evidence>
<name>A0A485LD00_9STRA</name>
<accession>A0A485LD00</accession>
<feature type="transmembrane region" description="Helical" evidence="7">
    <location>
        <begin position="617"/>
        <end position="640"/>
    </location>
</feature>
<reference evidence="11 12" key="1">
    <citation type="submission" date="2019-03" db="EMBL/GenBank/DDBJ databases">
        <authorList>
            <person name="Gaulin E."/>
            <person name="Dumas B."/>
        </authorList>
    </citation>
    <scope>NUCLEOTIDE SEQUENCE [LARGE SCALE GENOMIC DNA]</scope>
    <source>
        <strain evidence="11">CBS 568.67</strain>
    </source>
</reference>
<evidence type="ECO:0000313" key="10">
    <source>
        <dbReference type="EMBL" id="KAF0688930.1"/>
    </source>
</evidence>
<protein>
    <submittedName>
        <fullName evidence="11">Aste57867_19534 protein</fullName>
    </submittedName>
</protein>
<evidence type="ECO:0000313" key="12">
    <source>
        <dbReference type="Proteomes" id="UP000332933"/>
    </source>
</evidence>
<dbReference type="Proteomes" id="UP000332933">
    <property type="component" value="Unassembled WGS sequence"/>
</dbReference>
<dbReference type="InterPro" id="IPR007632">
    <property type="entry name" value="Anoctamin"/>
</dbReference>
<feature type="transmembrane region" description="Helical" evidence="7">
    <location>
        <begin position="566"/>
        <end position="589"/>
    </location>
</feature>
<dbReference type="EMBL" id="VJMH01006577">
    <property type="protein sequence ID" value="KAF0688930.1"/>
    <property type="molecule type" value="Genomic_DNA"/>
</dbReference>
<keyword evidence="2" id="KW-1003">Cell membrane</keyword>
<gene>
    <name evidence="11" type="primary">Aste57867_19534</name>
    <name evidence="10" type="ORF">As57867_019470</name>
    <name evidence="11" type="ORF">ASTE57867_19534</name>
</gene>
<dbReference type="Pfam" id="PF16178">
    <property type="entry name" value="Anoct_dimer"/>
    <property type="match status" value="1"/>
</dbReference>